<dbReference type="GO" id="GO:0043190">
    <property type="term" value="C:ATP-binding cassette (ABC) transporter complex"/>
    <property type="evidence" value="ECO:0007669"/>
    <property type="project" value="TreeGrafter"/>
</dbReference>
<dbReference type="RefSeq" id="WP_013739225.1">
    <property type="nucleotide sequence ID" value="NC_015436.1"/>
</dbReference>
<reference evidence="9" key="1">
    <citation type="submission" date="2011-04" db="EMBL/GenBank/DDBJ databases">
        <title>The complete genome of Spirochaeta coccoides DSM 17374.</title>
        <authorList>
            <person name="Lucas S."/>
            <person name="Copeland A."/>
            <person name="Lapidus A."/>
            <person name="Bruce D."/>
            <person name="Goodwin L."/>
            <person name="Pitluck S."/>
            <person name="Peters L."/>
            <person name="Kyrpides N."/>
            <person name="Mavromatis K."/>
            <person name="Pagani I."/>
            <person name="Ivanova N."/>
            <person name="Ovchinnikova G."/>
            <person name="Lu M."/>
            <person name="Detter J.C."/>
            <person name="Tapia R."/>
            <person name="Han C."/>
            <person name="Land M."/>
            <person name="Hauser L."/>
            <person name="Markowitz V."/>
            <person name="Cheng J.-F."/>
            <person name="Hugenholtz P."/>
            <person name="Woyke T."/>
            <person name="Wu D."/>
            <person name="Spring S."/>
            <person name="Schroeder M."/>
            <person name="Brambilla E."/>
            <person name="Klenk H.-P."/>
            <person name="Eisen J.A."/>
        </authorList>
    </citation>
    <scope>NUCLEOTIDE SEQUENCE [LARGE SCALE GENOMIC DNA]</scope>
    <source>
        <strain evidence="9">ATCC BAA-1237 / DSM 17374 / SPN1</strain>
    </source>
</reference>
<protein>
    <submittedName>
        <fullName evidence="8">Permease YjgP/YjgQ family protein</fullName>
    </submittedName>
</protein>
<dbReference type="HOGENOM" id="CLU_028799_3_0_12"/>
<evidence type="ECO:0000313" key="9">
    <source>
        <dbReference type="Proteomes" id="UP000007939"/>
    </source>
</evidence>
<evidence type="ECO:0000256" key="1">
    <source>
        <dbReference type="ARBA" id="ARBA00004651"/>
    </source>
</evidence>
<evidence type="ECO:0000256" key="3">
    <source>
        <dbReference type="ARBA" id="ARBA00022692"/>
    </source>
</evidence>
<keyword evidence="5 7" id="KW-0472">Membrane</keyword>
<dbReference type="InterPro" id="IPR005495">
    <property type="entry name" value="LptG/LptF_permease"/>
</dbReference>
<evidence type="ECO:0000313" key="8">
    <source>
        <dbReference type="EMBL" id="AEC01829.1"/>
    </source>
</evidence>
<keyword evidence="3 7" id="KW-0812">Transmembrane</keyword>
<sequence>MEAKAQYTLLRKYIVKEFLASFAVAFTFFFFIFFVNQILLLIQRVMVKNVSVADMLTLVVLSIPQFLIYTFPFSSLSAASMVIGEFSAHNEIIAMRSSGIPYRRIFSPVLVIGIVLSLLTFIVADMLLPFSSVRYQKEYREIMQKIPTLDVASYSSVTVGDKIITAGRVEDNIIHDIILFDAKETAEPRTISARQGTIFPGISQNLTYRLELENPVVLEVSSTDPSSWSLSSARTARLSVDFIDQSGALATLTPAQMSSRDLISAIEVRKQKINEQKQENLRLQNSLADELASVKAKAEDTDNGTEKERLKTNARQLEQKITSLKNYKIEDFYYTYYRAELHKKLALSAACFCLILTALPISFIKVRHGRLIGFGLSLLIACVYWFILFFMQLKIFDVSFSPGWLMWFPDVLVLAIGLAFLSRQVRT</sequence>
<dbReference type="PANTHER" id="PTHR33529">
    <property type="entry name" value="SLR0882 PROTEIN-RELATED"/>
    <property type="match status" value="1"/>
</dbReference>
<comment type="subcellular location">
    <subcellularLocation>
        <location evidence="1">Cell membrane</location>
        <topology evidence="1">Multi-pass membrane protein</topology>
    </subcellularLocation>
</comment>
<keyword evidence="9" id="KW-1185">Reference proteome</keyword>
<feature type="transmembrane region" description="Helical" evidence="7">
    <location>
        <begin position="105"/>
        <end position="128"/>
    </location>
</feature>
<feature type="transmembrane region" description="Helical" evidence="7">
    <location>
        <begin position="66"/>
        <end position="84"/>
    </location>
</feature>
<feature type="transmembrane region" description="Helical" evidence="7">
    <location>
        <begin position="345"/>
        <end position="364"/>
    </location>
</feature>
<keyword evidence="4 7" id="KW-1133">Transmembrane helix</keyword>
<feature type="transmembrane region" description="Helical" evidence="7">
    <location>
        <begin position="404"/>
        <end position="421"/>
    </location>
</feature>
<proteinExistence type="predicted"/>
<dbReference type="KEGG" id="scc:Spico_0601"/>
<dbReference type="STRING" id="760011.Spico_0601"/>
<organism evidence="8 9">
    <name type="scientific">Parasphaerochaeta coccoides (strain ATCC BAA-1237 / DSM 17374 / SPN1)</name>
    <name type="common">Sphaerochaeta coccoides</name>
    <dbReference type="NCBI Taxonomy" id="760011"/>
    <lineage>
        <taxon>Bacteria</taxon>
        <taxon>Pseudomonadati</taxon>
        <taxon>Spirochaetota</taxon>
        <taxon>Spirochaetia</taxon>
        <taxon>Spirochaetales</taxon>
        <taxon>Sphaerochaetaceae</taxon>
        <taxon>Parasphaerochaeta</taxon>
    </lineage>
</organism>
<dbReference type="PANTHER" id="PTHR33529:SF6">
    <property type="entry name" value="YJGP_YJGQ FAMILY PERMEASE"/>
    <property type="match status" value="1"/>
</dbReference>
<feature type="transmembrane region" description="Helical" evidence="7">
    <location>
        <begin position="371"/>
        <end position="392"/>
    </location>
</feature>
<reference evidence="8 9" key="2">
    <citation type="journal article" date="2012" name="Stand. Genomic Sci.">
        <title>Complete genome sequence of the termite hindgut bacterium Spirochaeta coccoides type strain (SPN1(T)), reclassification in the genus Sphaerochaeta as Sphaerochaeta coccoides comb. nov. and emendations of the family Spirochaetaceae and the genus Sphaerochaeta.</title>
        <authorList>
            <person name="Abt B."/>
            <person name="Han C."/>
            <person name="Scheuner C."/>
            <person name="Lu M."/>
            <person name="Lapidus A."/>
            <person name="Nolan M."/>
            <person name="Lucas S."/>
            <person name="Hammon N."/>
            <person name="Deshpande S."/>
            <person name="Cheng J.F."/>
            <person name="Tapia R."/>
            <person name="Goodwin L.A."/>
            <person name="Pitluck S."/>
            <person name="Liolios K."/>
            <person name="Pagani I."/>
            <person name="Ivanova N."/>
            <person name="Mavromatis K."/>
            <person name="Mikhailova N."/>
            <person name="Huntemann M."/>
            <person name="Pati A."/>
            <person name="Chen A."/>
            <person name="Palaniappan K."/>
            <person name="Land M."/>
            <person name="Hauser L."/>
            <person name="Brambilla E.M."/>
            <person name="Rohde M."/>
            <person name="Spring S."/>
            <person name="Gronow S."/>
            <person name="Goker M."/>
            <person name="Woyke T."/>
            <person name="Bristow J."/>
            <person name="Eisen J.A."/>
            <person name="Markowitz V."/>
            <person name="Hugenholtz P."/>
            <person name="Kyrpides N.C."/>
            <person name="Klenk H.P."/>
            <person name="Detter J.C."/>
        </authorList>
    </citation>
    <scope>NUCLEOTIDE SEQUENCE [LARGE SCALE GENOMIC DNA]</scope>
    <source>
        <strain evidence="9">ATCC BAA-1237 / DSM 17374 / SPN1</strain>
    </source>
</reference>
<evidence type="ECO:0000256" key="4">
    <source>
        <dbReference type="ARBA" id="ARBA00022989"/>
    </source>
</evidence>
<dbReference type="eggNOG" id="COG0795">
    <property type="taxonomic scope" value="Bacteria"/>
</dbReference>
<evidence type="ECO:0000256" key="5">
    <source>
        <dbReference type="ARBA" id="ARBA00023136"/>
    </source>
</evidence>
<keyword evidence="2" id="KW-1003">Cell membrane</keyword>
<evidence type="ECO:0000256" key="7">
    <source>
        <dbReference type="SAM" id="Phobius"/>
    </source>
</evidence>
<dbReference type="AlphaFoldDB" id="F4GK57"/>
<feature type="coiled-coil region" evidence="6">
    <location>
        <begin position="266"/>
        <end position="327"/>
    </location>
</feature>
<feature type="transmembrane region" description="Helical" evidence="7">
    <location>
        <begin position="21"/>
        <end position="46"/>
    </location>
</feature>
<accession>F4GK57</accession>
<name>F4GK57_PARC1</name>
<dbReference type="Pfam" id="PF03739">
    <property type="entry name" value="LptF_LptG"/>
    <property type="match status" value="1"/>
</dbReference>
<evidence type="ECO:0000256" key="2">
    <source>
        <dbReference type="ARBA" id="ARBA00022475"/>
    </source>
</evidence>
<keyword evidence="6" id="KW-0175">Coiled coil</keyword>
<dbReference type="Proteomes" id="UP000007939">
    <property type="component" value="Chromosome"/>
</dbReference>
<dbReference type="EMBL" id="CP002659">
    <property type="protein sequence ID" value="AEC01829.1"/>
    <property type="molecule type" value="Genomic_DNA"/>
</dbReference>
<gene>
    <name evidence="8" type="ordered locus">Spico_0601</name>
</gene>
<dbReference type="GO" id="GO:0015920">
    <property type="term" value="P:lipopolysaccharide transport"/>
    <property type="evidence" value="ECO:0007669"/>
    <property type="project" value="TreeGrafter"/>
</dbReference>
<evidence type="ECO:0000256" key="6">
    <source>
        <dbReference type="SAM" id="Coils"/>
    </source>
</evidence>